<organism evidence="2 3">
    <name type="scientific">Ohtaekwangia koreensis</name>
    <dbReference type="NCBI Taxonomy" id="688867"/>
    <lineage>
        <taxon>Bacteria</taxon>
        <taxon>Pseudomonadati</taxon>
        <taxon>Bacteroidota</taxon>
        <taxon>Cytophagia</taxon>
        <taxon>Cytophagales</taxon>
        <taxon>Fulvivirgaceae</taxon>
        <taxon>Ohtaekwangia</taxon>
    </lineage>
</organism>
<sequence>METDYTSTPYIITNIIAIFTAIISMIRPNIGRVLLSGIFIGAAAFNGFTAWKNPDLYLLFGELTTSGLYRSIILGPFSRHIELYISILVCYQVLVGAFLLYNGKLMKAAMLAGTIFLLGIAPLGIGSAFPAPLILATSLIILIRRKIEYSIYEGMGRKIKHFPH</sequence>
<feature type="transmembrane region" description="Helical" evidence="1">
    <location>
        <begin position="6"/>
        <end position="26"/>
    </location>
</feature>
<keyword evidence="1" id="KW-1133">Transmembrane helix</keyword>
<reference evidence="2 3" key="1">
    <citation type="submission" date="2017-02" db="EMBL/GenBank/DDBJ databases">
        <authorList>
            <person name="Peterson S.W."/>
        </authorList>
    </citation>
    <scope>NUCLEOTIDE SEQUENCE [LARGE SCALE GENOMIC DNA]</scope>
    <source>
        <strain evidence="2 3">DSM 25262</strain>
    </source>
</reference>
<evidence type="ECO:0000256" key="1">
    <source>
        <dbReference type="SAM" id="Phobius"/>
    </source>
</evidence>
<gene>
    <name evidence="2" type="ORF">SAMN05660236_4487</name>
</gene>
<keyword evidence="3" id="KW-1185">Reference proteome</keyword>
<evidence type="ECO:0000313" key="2">
    <source>
        <dbReference type="EMBL" id="SKC83571.1"/>
    </source>
</evidence>
<protein>
    <recommendedName>
        <fullName evidence="4">DoxX-like family protein</fullName>
    </recommendedName>
</protein>
<accession>A0A1T5M5R3</accession>
<keyword evidence="1" id="KW-0812">Transmembrane</keyword>
<dbReference type="RefSeq" id="WP_143785881.1">
    <property type="nucleotide sequence ID" value="NZ_FUZU01000003.1"/>
</dbReference>
<feature type="transmembrane region" description="Helical" evidence="1">
    <location>
        <begin position="115"/>
        <end position="143"/>
    </location>
</feature>
<feature type="transmembrane region" description="Helical" evidence="1">
    <location>
        <begin position="84"/>
        <end position="103"/>
    </location>
</feature>
<keyword evidence="1" id="KW-0472">Membrane</keyword>
<proteinExistence type="predicted"/>
<evidence type="ECO:0000313" key="3">
    <source>
        <dbReference type="Proteomes" id="UP000190961"/>
    </source>
</evidence>
<name>A0A1T5M5R3_9BACT</name>
<dbReference type="Proteomes" id="UP000190961">
    <property type="component" value="Unassembled WGS sequence"/>
</dbReference>
<evidence type="ECO:0008006" key="4">
    <source>
        <dbReference type="Google" id="ProtNLM"/>
    </source>
</evidence>
<dbReference type="EMBL" id="FUZU01000003">
    <property type="protein sequence ID" value="SKC83571.1"/>
    <property type="molecule type" value="Genomic_DNA"/>
</dbReference>
<feature type="transmembrane region" description="Helical" evidence="1">
    <location>
        <begin position="33"/>
        <end position="51"/>
    </location>
</feature>
<dbReference type="AlphaFoldDB" id="A0A1T5M5R3"/>
<dbReference type="OrthoDB" id="676647at2"/>